<proteinExistence type="predicted"/>
<evidence type="ECO:0000313" key="3">
    <source>
        <dbReference type="EMBL" id="GIE39926.1"/>
    </source>
</evidence>
<dbReference type="Proteomes" id="UP000631312">
    <property type="component" value="Unassembled WGS sequence"/>
</dbReference>
<dbReference type="AlphaFoldDB" id="A0A7W7MES6"/>
<feature type="region of interest" description="Disordered" evidence="1">
    <location>
        <begin position="1"/>
        <end position="21"/>
    </location>
</feature>
<reference evidence="4 5" key="1">
    <citation type="submission" date="2020-08" db="EMBL/GenBank/DDBJ databases">
        <title>Sequencing the genomes of 1000 actinobacteria strains.</title>
        <authorList>
            <person name="Klenk H.-P."/>
        </authorList>
    </citation>
    <scope>NUCLEOTIDE SEQUENCE [LARGE SCALE GENOMIC DNA]</scope>
    <source>
        <strain evidence="4 5">DSM 43150</strain>
    </source>
</reference>
<keyword evidence="2" id="KW-0472">Membrane</keyword>
<keyword evidence="2" id="KW-1133">Transmembrane helix</keyword>
<evidence type="ECO:0000313" key="5">
    <source>
        <dbReference type="Proteomes" id="UP000590511"/>
    </source>
</evidence>
<evidence type="ECO:0000256" key="1">
    <source>
        <dbReference type="SAM" id="MobiDB-lite"/>
    </source>
</evidence>
<accession>A0A7W7MES6</accession>
<keyword evidence="2" id="KW-0812">Transmembrane</keyword>
<comment type="caution">
    <text evidence="4">The sequence shown here is derived from an EMBL/GenBank/DDBJ whole genome shotgun (WGS) entry which is preliminary data.</text>
</comment>
<protein>
    <submittedName>
        <fullName evidence="4">Uncharacterized protein</fullName>
    </submittedName>
</protein>
<reference evidence="3 6" key="2">
    <citation type="submission" date="2021-01" db="EMBL/GenBank/DDBJ databases">
        <title>Whole genome shotgun sequence of Actinoplanes lobatus NBRC 12513.</title>
        <authorList>
            <person name="Komaki H."/>
            <person name="Tamura T."/>
        </authorList>
    </citation>
    <scope>NUCLEOTIDE SEQUENCE [LARGE SCALE GENOMIC DNA]</scope>
    <source>
        <strain evidence="3 6">NBRC 12513</strain>
    </source>
</reference>
<sequence length="183" mass="20051">MQCSEPGAGEAGYEGDVAVTPPERPRARLQSRRARLWLAMGGGIMALLCVGAVSAVFLLYNDATEINRSEPDIVADAFLIAYLVNRDDQQAQLYTCDSPDLQAIKGLRDEFLRREAEFKVTVSVSWGALYRSPTGQGQEDVSTQLTISSAANGKMNSSRNEEWVFKLQDQGESWRVCGAAKQA</sequence>
<evidence type="ECO:0000256" key="2">
    <source>
        <dbReference type="SAM" id="Phobius"/>
    </source>
</evidence>
<dbReference type="Proteomes" id="UP000590511">
    <property type="component" value="Unassembled WGS sequence"/>
</dbReference>
<keyword evidence="6" id="KW-1185">Reference proteome</keyword>
<dbReference type="EMBL" id="JACHNC010000001">
    <property type="protein sequence ID" value="MBB4747513.1"/>
    <property type="molecule type" value="Genomic_DNA"/>
</dbReference>
<gene>
    <name evidence="3" type="ORF">Alo02nite_28240</name>
    <name evidence="4" type="ORF">BJ964_001674</name>
</gene>
<dbReference type="RefSeq" id="WP_188120145.1">
    <property type="nucleotide sequence ID" value="NZ_BOMP01000037.1"/>
</dbReference>
<name>A0A7W7MES6_9ACTN</name>
<evidence type="ECO:0000313" key="4">
    <source>
        <dbReference type="EMBL" id="MBB4747513.1"/>
    </source>
</evidence>
<feature type="transmembrane region" description="Helical" evidence="2">
    <location>
        <begin position="36"/>
        <end position="60"/>
    </location>
</feature>
<organism evidence="4 5">
    <name type="scientific">Actinoplanes lobatus</name>
    <dbReference type="NCBI Taxonomy" id="113568"/>
    <lineage>
        <taxon>Bacteria</taxon>
        <taxon>Bacillati</taxon>
        <taxon>Actinomycetota</taxon>
        <taxon>Actinomycetes</taxon>
        <taxon>Micromonosporales</taxon>
        <taxon>Micromonosporaceae</taxon>
        <taxon>Actinoplanes</taxon>
    </lineage>
</organism>
<dbReference type="EMBL" id="BOMP01000037">
    <property type="protein sequence ID" value="GIE39926.1"/>
    <property type="molecule type" value="Genomic_DNA"/>
</dbReference>
<evidence type="ECO:0000313" key="6">
    <source>
        <dbReference type="Proteomes" id="UP000631312"/>
    </source>
</evidence>